<dbReference type="GO" id="GO:0035657">
    <property type="term" value="C:eRF1 methyltransferase complex"/>
    <property type="evidence" value="ECO:0007669"/>
    <property type="project" value="TreeGrafter"/>
</dbReference>
<evidence type="ECO:0000313" key="7">
    <source>
        <dbReference type="Proteomes" id="UP000199417"/>
    </source>
</evidence>
<dbReference type="STRING" id="168276.SAMN05444580_105192"/>
<proteinExistence type="inferred from homology"/>
<dbReference type="AlphaFoldDB" id="A0A1G6W1M8"/>
<dbReference type="PANTHER" id="PTHR45875:SF1">
    <property type="entry name" value="METHYLTRANSFERASE N6AMT1"/>
    <property type="match status" value="1"/>
</dbReference>
<evidence type="ECO:0000259" key="5">
    <source>
        <dbReference type="Pfam" id="PF05175"/>
    </source>
</evidence>
<dbReference type="PANTHER" id="PTHR45875">
    <property type="entry name" value="METHYLTRANSFERASE N6AMT1"/>
    <property type="match status" value="1"/>
</dbReference>
<evidence type="ECO:0000256" key="4">
    <source>
        <dbReference type="ARBA" id="ARBA00022691"/>
    </source>
</evidence>
<keyword evidence="2 6" id="KW-0489">Methyltransferase</keyword>
<dbReference type="GO" id="GO:0003676">
    <property type="term" value="F:nucleic acid binding"/>
    <property type="evidence" value="ECO:0007669"/>
    <property type="project" value="InterPro"/>
</dbReference>
<protein>
    <submittedName>
        <fullName evidence="6">Release factor glutamine methyltransferase</fullName>
    </submittedName>
</protein>
<dbReference type="Gene3D" id="3.40.50.150">
    <property type="entry name" value="Vaccinia Virus protein VP39"/>
    <property type="match status" value="1"/>
</dbReference>
<organism evidence="6 7">
    <name type="scientific">Rhodococcus tukisamuensis</name>
    <dbReference type="NCBI Taxonomy" id="168276"/>
    <lineage>
        <taxon>Bacteria</taxon>
        <taxon>Bacillati</taxon>
        <taxon>Actinomycetota</taxon>
        <taxon>Actinomycetes</taxon>
        <taxon>Mycobacteriales</taxon>
        <taxon>Nocardiaceae</taxon>
        <taxon>Rhodococcus</taxon>
    </lineage>
</organism>
<gene>
    <name evidence="6" type="ORF">SAMN05444580_105192</name>
</gene>
<accession>A0A1G6W1M8</accession>
<evidence type="ECO:0000313" key="6">
    <source>
        <dbReference type="EMBL" id="SDD58956.1"/>
    </source>
</evidence>
<dbReference type="Proteomes" id="UP000199417">
    <property type="component" value="Unassembled WGS sequence"/>
</dbReference>
<dbReference type="CDD" id="cd02440">
    <property type="entry name" value="AdoMet_MTases"/>
    <property type="match status" value="1"/>
</dbReference>
<dbReference type="SUPFAM" id="SSF53335">
    <property type="entry name" value="S-adenosyl-L-methionine-dependent methyltransferases"/>
    <property type="match status" value="1"/>
</dbReference>
<evidence type="ECO:0000256" key="1">
    <source>
        <dbReference type="ARBA" id="ARBA00006149"/>
    </source>
</evidence>
<keyword evidence="7" id="KW-1185">Reference proteome</keyword>
<evidence type="ECO:0000256" key="3">
    <source>
        <dbReference type="ARBA" id="ARBA00022679"/>
    </source>
</evidence>
<dbReference type="InterPro" id="IPR029063">
    <property type="entry name" value="SAM-dependent_MTases_sf"/>
</dbReference>
<evidence type="ECO:0000256" key="2">
    <source>
        <dbReference type="ARBA" id="ARBA00022603"/>
    </source>
</evidence>
<keyword evidence="3 6" id="KW-0808">Transferase</keyword>
<feature type="domain" description="Methyltransferase small" evidence="5">
    <location>
        <begin position="25"/>
        <end position="128"/>
    </location>
</feature>
<dbReference type="GO" id="GO:0008276">
    <property type="term" value="F:protein methyltransferase activity"/>
    <property type="evidence" value="ECO:0007669"/>
    <property type="project" value="TreeGrafter"/>
</dbReference>
<dbReference type="InterPro" id="IPR002052">
    <property type="entry name" value="DNA_methylase_N6_adenine_CS"/>
</dbReference>
<keyword evidence="4" id="KW-0949">S-adenosyl-L-methionine</keyword>
<dbReference type="GO" id="GO:0032259">
    <property type="term" value="P:methylation"/>
    <property type="evidence" value="ECO:0007669"/>
    <property type="project" value="UniProtKB-KW"/>
</dbReference>
<dbReference type="GO" id="GO:0008757">
    <property type="term" value="F:S-adenosylmethionine-dependent methyltransferase activity"/>
    <property type="evidence" value="ECO:0007669"/>
    <property type="project" value="TreeGrafter"/>
</dbReference>
<dbReference type="InterPro" id="IPR007848">
    <property type="entry name" value="Small_mtfrase_dom"/>
</dbReference>
<dbReference type="Pfam" id="PF05175">
    <property type="entry name" value="MTS"/>
    <property type="match status" value="1"/>
</dbReference>
<dbReference type="GO" id="GO:0008170">
    <property type="term" value="F:N-methyltransferase activity"/>
    <property type="evidence" value="ECO:0007669"/>
    <property type="project" value="UniProtKB-ARBA"/>
</dbReference>
<dbReference type="PROSITE" id="PS00092">
    <property type="entry name" value="N6_MTASE"/>
    <property type="match status" value="1"/>
</dbReference>
<comment type="similarity">
    <text evidence="1">Belongs to the eukaryotic/archaeal PrmC-related family.</text>
</comment>
<reference evidence="6 7" key="1">
    <citation type="submission" date="2016-10" db="EMBL/GenBank/DDBJ databases">
        <authorList>
            <person name="de Groot N.N."/>
        </authorList>
    </citation>
    <scope>NUCLEOTIDE SEQUENCE [LARGE SCALE GENOMIC DNA]</scope>
    <source>
        <strain evidence="6 7">JCM 11308</strain>
    </source>
</reference>
<dbReference type="EMBL" id="FNAB01000005">
    <property type="protein sequence ID" value="SDD58956.1"/>
    <property type="molecule type" value="Genomic_DNA"/>
</dbReference>
<sequence length="239" mass="24867">MDRTASFNSSPSIPEADPLPPRICVLPGVYRPQQDTRLIASVLAATSLSAGSRVLDFCTGSGALAMVAVRSGAAHVTAVDTSARAVAAAWINARLRGLPIRVRRGGLVAAAEAGPFDLVVSNPPYVPGPEGALSGPAGHSARWDAGRDGRAVLEPLCAAAAELLRPGGSLLVVHSHVCGVSRTLSRLRGGGLDAAVVARSRVPFGPVMRRRSAYLQTHGYCRPGQDWEELVVIRACKPA</sequence>
<name>A0A1G6W1M8_9NOCA</name>
<dbReference type="InterPro" id="IPR052190">
    <property type="entry name" value="Euk-Arch_PrmC-MTase"/>
</dbReference>